<feature type="domain" description="AMP-dependent synthetase/ligase" evidence="2">
    <location>
        <begin position="11"/>
        <end position="356"/>
    </location>
</feature>
<name>A0ABN3XAZ5_9ACTN</name>
<evidence type="ECO:0000313" key="4">
    <source>
        <dbReference type="EMBL" id="GAA2945498.1"/>
    </source>
</evidence>
<dbReference type="PANTHER" id="PTHR43767:SF12">
    <property type="entry name" value="AMP-DEPENDENT SYNTHETASE AND LIGASE"/>
    <property type="match status" value="1"/>
</dbReference>
<dbReference type="RefSeq" id="WP_344495827.1">
    <property type="nucleotide sequence ID" value="NZ_BAAAUD010000034.1"/>
</dbReference>
<dbReference type="PANTHER" id="PTHR43767">
    <property type="entry name" value="LONG-CHAIN-FATTY-ACID--COA LIGASE"/>
    <property type="match status" value="1"/>
</dbReference>
<dbReference type="Pfam" id="PF13193">
    <property type="entry name" value="AMP-binding_C"/>
    <property type="match status" value="1"/>
</dbReference>
<dbReference type="PROSITE" id="PS00455">
    <property type="entry name" value="AMP_BINDING"/>
    <property type="match status" value="1"/>
</dbReference>
<dbReference type="Gene3D" id="3.40.50.12780">
    <property type="entry name" value="N-terminal domain of ligase-like"/>
    <property type="match status" value="1"/>
</dbReference>
<organism evidence="4 5">
    <name type="scientific">Streptomyces enissocaesilis</name>
    <dbReference type="NCBI Taxonomy" id="332589"/>
    <lineage>
        <taxon>Bacteria</taxon>
        <taxon>Bacillati</taxon>
        <taxon>Actinomycetota</taxon>
        <taxon>Actinomycetes</taxon>
        <taxon>Kitasatosporales</taxon>
        <taxon>Streptomycetaceae</taxon>
        <taxon>Streptomyces</taxon>
        <taxon>Streptomyces rochei group</taxon>
    </lineage>
</organism>
<dbReference type="Proteomes" id="UP001500403">
    <property type="component" value="Unassembled WGS sequence"/>
</dbReference>
<feature type="domain" description="AMP-binding enzyme C-terminal" evidence="3">
    <location>
        <begin position="406"/>
        <end position="481"/>
    </location>
</feature>
<dbReference type="InterPro" id="IPR025110">
    <property type="entry name" value="AMP-bd_C"/>
</dbReference>
<keyword evidence="5" id="KW-1185">Reference proteome</keyword>
<dbReference type="Gene3D" id="3.30.300.30">
    <property type="match status" value="1"/>
</dbReference>
<dbReference type="SUPFAM" id="SSF56801">
    <property type="entry name" value="Acetyl-CoA synthetase-like"/>
    <property type="match status" value="1"/>
</dbReference>
<dbReference type="InterPro" id="IPR050237">
    <property type="entry name" value="ATP-dep_AMP-bd_enzyme"/>
</dbReference>
<evidence type="ECO:0000259" key="3">
    <source>
        <dbReference type="Pfam" id="PF13193"/>
    </source>
</evidence>
<accession>A0ABN3XAZ5</accession>
<dbReference type="InterPro" id="IPR042099">
    <property type="entry name" value="ANL_N_sf"/>
</dbReference>
<reference evidence="4 5" key="1">
    <citation type="journal article" date="2019" name="Int. J. Syst. Evol. Microbiol.">
        <title>The Global Catalogue of Microorganisms (GCM) 10K type strain sequencing project: providing services to taxonomists for standard genome sequencing and annotation.</title>
        <authorList>
            <consortium name="The Broad Institute Genomics Platform"/>
            <consortium name="The Broad Institute Genome Sequencing Center for Infectious Disease"/>
            <person name="Wu L."/>
            <person name="Ma J."/>
        </authorList>
    </citation>
    <scope>NUCLEOTIDE SEQUENCE [LARGE SCALE GENOMIC DNA]</scope>
    <source>
        <strain evidence="4 5">JCM 9088</strain>
    </source>
</reference>
<dbReference type="InterPro" id="IPR045851">
    <property type="entry name" value="AMP-bd_C_sf"/>
</dbReference>
<protein>
    <submittedName>
        <fullName evidence="4">Long-chain fatty acid--CoA ligase</fullName>
    </submittedName>
</protein>
<dbReference type="InterPro" id="IPR000873">
    <property type="entry name" value="AMP-dep_synth/lig_dom"/>
</dbReference>
<comment type="caution">
    <text evidence="4">The sequence shown here is derived from an EMBL/GenBank/DDBJ whole genome shotgun (WGS) entry which is preliminary data.</text>
</comment>
<dbReference type="EMBL" id="BAAAUD010000034">
    <property type="protein sequence ID" value="GAA2945498.1"/>
    <property type="molecule type" value="Genomic_DNA"/>
</dbReference>
<evidence type="ECO:0000256" key="1">
    <source>
        <dbReference type="SAM" id="MobiDB-lite"/>
    </source>
</evidence>
<gene>
    <name evidence="4" type="ORF">GCM10010446_33490</name>
</gene>
<dbReference type="Pfam" id="PF00501">
    <property type="entry name" value="AMP-binding"/>
    <property type="match status" value="1"/>
</dbReference>
<dbReference type="GO" id="GO:0016874">
    <property type="term" value="F:ligase activity"/>
    <property type="evidence" value="ECO:0007669"/>
    <property type="project" value="UniProtKB-KW"/>
</dbReference>
<keyword evidence="4" id="KW-0436">Ligase</keyword>
<feature type="region of interest" description="Disordered" evidence="1">
    <location>
        <begin position="301"/>
        <end position="341"/>
    </location>
</feature>
<sequence>MVSLLDPVRLHADAAPRSVAIRGAREHISYEGLLESSLRFASILNAQGVAPGERVVLIAPSVPAYVVAYLGIQAAGCVVVPMNTMSTSEEVSYVLRDAQASLVIAWHEASAPARKAAAADGPPVVTLVHGMWEALPLAAPVDRDPDDTAAILYTSGTTGRPKGAELTVANILSAAQISVECSNGTPDDRIGTGLPLFHIFGQISVMMASLTTGSSLHLVAPFTPEAMIDAIRTHRLTIVAGVPTMWNAMLRSSKGEDGSGFGHIRLAVSGGAPLPAPVAQAFESRFGCELLEGYGLTETTSQGTFNGQGGIRKTGSAGRPVPRTAVEVRSETGSPLDPGEVGEVYISGPSVMKGYWRRPEATAQALVDGWLRTGDLGMVDQDGDLFIVDRLKDLIIRGGYNVYPGEVEEILYEHPHIVEAAVVGVPDEHYGQEVAAVIVLDRPAAVTGPEITAWARERMSAYKIPRLVRFVEALPKGPSGKILKRTIDTNRFRQPASQPEQAE</sequence>
<proteinExistence type="predicted"/>
<evidence type="ECO:0000259" key="2">
    <source>
        <dbReference type="Pfam" id="PF00501"/>
    </source>
</evidence>
<dbReference type="InterPro" id="IPR020845">
    <property type="entry name" value="AMP-binding_CS"/>
</dbReference>
<evidence type="ECO:0000313" key="5">
    <source>
        <dbReference type="Proteomes" id="UP001500403"/>
    </source>
</evidence>